<dbReference type="AlphaFoldDB" id="A0AAQ4EA69"/>
<sequence length="68" mass="7100">MAQRDTMAWRAVLLLALMVSAASLVACAAQDGGEAAPHSVAKRGLLDSIASGARSLRDGAAEFFDHSW</sequence>
<feature type="chain" id="PRO_5042877529" description="Secreted protein" evidence="1">
    <location>
        <begin position="22"/>
        <end position="68"/>
    </location>
</feature>
<name>A0AAQ4EA69_AMBAM</name>
<accession>A0AAQ4EA69</accession>
<feature type="signal peptide" evidence="1">
    <location>
        <begin position="1"/>
        <end position="21"/>
    </location>
</feature>
<evidence type="ECO:0000256" key="1">
    <source>
        <dbReference type="SAM" id="SignalP"/>
    </source>
</evidence>
<evidence type="ECO:0008006" key="4">
    <source>
        <dbReference type="Google" id="ProtNLM"/>
    </source>
</evidence>
<dbReference type="EMBL" id="JARKHS020019621">
    <property type="protein sequence ID" value="KAK8771533.1"/>
    <property type="molecule type" value="Genomic_DNA"/>
</dbReference>
<proteinExistence type="predicted"/>
<dbReference type="PROSITE" id="PS51257">
    <property type="entry name" value="PROKAR_LIPOPROTEIN"/>
    <property type="match status" value="1"/>
</dbReference>
<gene>
    <name evidence="2" type="ORF">V5799_025223</name>
</gene>
<protein>
    <recommendedName>
        <fullName evidence="4">Secreted protein</fullName>
    </recommendedName>
</protein>
<keyword evidence="3" id="KW-1185">Reference proteome</keyword>
<keyword evidence="1" id="KW-0732">Signal</keyword>
<reference evidence="2 3" key="1">
    <citation type="journal article" date="2023" name="Arcadia Sci">
        <title>De novo assembly of a long-read Amblyomma americanum tick genome.</title>
        <authorList>
            <person name="Chou S."/>
            <person name="Poskanzer K.E."/>
            <person name="Rollins M."/>
            <person name="Thuy-Boun P.S."/>
        </authorList>
    </citation>
    <scope>NUCLEOTIDE SEQUENCE [LARGE SCALE GENOMIC DNA]</scope>
    <source>
        <strain evidence="2">F_SG_1</strain>
        <tissue evidence="2">Salivary glands</tissue>
    </source>
</reference>
<organism evidence="2 3">
    <name type="scientific">Amblyomma americanum</name>
    <name type="common">Lone star tick</name>
    <dbReference type="NCBI Taxonomy" id="6943"/>
    <lineage>
        <taxon>Eukaryota</taxon>
        <taxon>Metazoa</taxon>
        <taxon>Ecdysozoa</taxon>
        <taxon>Arthropoda</taxon>
        <taxon>Chelicerata</taxon>
        <taxon>Arachnida</taxon>
        <taxon>Acari</taxon>
        <taxon>Parasitiformes</taxon>
        <taxon>Ixodida</taxon>
        <taxon>Ixodoidea</taxon>
        <taxon>Ixodidae</taxon>
        <taxon>Amblyomminae</taxon>
        <taxon>Amblyomma</taxon>
    </lineage>
</organism>
<dbReference type="Proteomes" id="UP001321473">
    <property type="component" value="Unassembled WGS sequence"/>
</dbReference>
<feature type="non-terminal residue" evidence="2">
    <location>
        <position position="68"/>
    </location>
</feature>
<evidence type="ECO:0000313" key="2">
    <source>
        <dbReference type="EMBL" id="KAK8771533.1"/>
    </source>
</evidence>
<evidence type="ECO:0000313" key="3">
    <source>
        <dbReference type="Proteomes" id="UP001321473"/>
    </source>
</evidence>
<comment type="caution">
    <text evidence="2">The sequence shown here is derived from an EMBL/GenBank/DDBJ whole genome shotgun (WGS) entry which is preliminary data.</text>
</comment>